<evidence type="ECO:0000313" key="8">
    <source>
        <dbReference type="EMBL" id="OBS15364.1"/>
    </source>
</evidence>
<evidence type="ECO:0000256" key="2">
    <source>
        <dbReference type="ARBA" id="ARBA00022723"/>
    </source>
</evidence>
<feature type="domain" description="HNH nuclease" evidence="7">
    <location>
        <begin position="211"/>
        <end position="283"/>
    </location>
</feature>
<evidence type="ECO:0000256" key="3">
    <source>
        <dbReference type="ARBA" id="ARBA00022771"/>
    </source>
</evidence>
<evidence type="ECO:0000259" key="6">
    <source>
        <dbReference type="Pfam" id="PF05699"/>
    </source>
</evidence>
<sequence>MMGSSAPHHRHQSSLEGFIDFSTGASPSFNPDELDKAAGVLRRVIEHFEPLSTEKPYNRPRLVRLTYEHARSDQSKSNFLHAFLGAVNITIDEVIDLDDETVEEEIRLALNTFADFLVDNFFLPLKAAGSKTPQPSPAASSRITSTRPVVGSVERVASLRRDCLVRDRHRCVISRDFDMKEAERRIEESGYDYASDDQGQLLKEQEPGSFAELEVAHILPHSLMTTTGNPELNKSKETALAILDMFDHDIVHLIEGPDIDRSRNALTLKIDLHRQFGNFKVFFEPTNQPNSYRIDSTLRQPFRNRIFPVNRTFFLTPERTIDPPSARLLAVHNAICQILHLSAAGNYIDSILRDLDDGVVQSDGSTNLASLLRLRLDCCVHKRIVLFLNLQHEPSILKRRCPRAPISHTAREPLNSEPSRCGRKNEKIYYCMHCIHGIELEAHEHPIKKRRDRLIQDAFAKAGDMHAAKQLAKREETLRHAINHKAALEALIQLVTVRNLSYNCSSWPELHALISAVNPAADDLISLSHGSIQKLVSNSFRVHKDMLRRKLQSTPWKLHLSADVRSAPNHKAFLGICVKFVDPDAKEALQALLALSELPGLDGPGSHGGAEQWKLLQHVLEDYNIWNKVVFYTGDNHGSNDKLCHLLANYLQEKGVDWEAKTRRIRCHGHIVNLAVQAFLFIDSEEAARAALEHIEDTDESAFGTDFSERIKPQRAQGWRRLGPLGKVHNISIHMRENDYRWNEFKKRAGRSLGLDNDTRWNSWFLLLDTTLNLQSYVEWYQKKYYQDLRDDYLTPDEWSALGETRAFLQPFWKITQLTEGRYATLDRSLFTMDVLHKHYTQAFQKHSGNATLRSCIAASWAVFDKYYQLTDESPAYGAAIILHPPRRVAHIKKNWPKSWHKPVLDGVRKHWKDYYHELPLPTTTPQLRDEIQRLDEYDLLARELDVVSPSMSELDEYDAFTTQPPIVIDCSPLSWWLREEQQQTYPRLSRMAVDILSIPAMSAEPERVFSGARRTISWDRCQLGSRTIERGECMKSWIKSGITQGYPVDLLEAEGIEDNNVEGLDDSAGWQSSNPDSV</sequence>
<gene>
    <name evidence="8" type="ORF">FPOA_13804</name>
</gene>
<dbReference type="EMBL" id="LYXU01000161">
    <property type="protein sequence ID" value="OBS15364.1"/>
    <property type="molecule type" value="Genomic_DNA"/>
</dbReference>
<dbReference type="Proteomes" id="UP000091967">
    <property type="component" value="Unassembled WGS sequence"/>
</dbReference>
<dbReference type="InterPro" id="IPR012337">
    <property type="entry name" value="RNaseH-like_sf"/>
</dbReference>
<dbReference type="Pfam" id="PF13391">
    <property type="entry name" value="HNH_2"/>
    <property type="match status" value="1"/>
</dbReference>
<dbReference type="GO" id="GO:0008270">
    <property type="term" value="F:zinc ion binding"/>
    <property type="evidence" value="ECO:0007669"/>
    <property type="project" value="UniProtKB-KW"/>
</dbReference>
<keyword evidence="3" id="KW-0863">Zinc-finger</keyword>
<accession>A0A1B8A4H5</accession>
<evidence type="ECO:0000256" key="1">
    <source>
        <dbReference type="ARBA" id="ARBA00004123"/>
    </source>
</evidence>
<evidence type="ECO:0008006" key="10">
    <source>
        <dbReference type="Google" id="ProtNLM"/>
    </source>
</evidence>
<evidence type="ECO:0000313" key="9">
    <source>
        <dbReference type="Proteomes" id="UP000091967"/>
    </source>
</evidence>
<evidence type="ECO:0000259" key="7">
    <source>
        <dbReference type="Pfam" id="PF13391"/>
    </source>
</evidence>
<feature type="domain" description="HAT C-terminal dimerisation" evidence="6">
    <location>
        <begin position="958"/>
        <end position="1039"/>
    </location>
</feature>
<evidence type="ECO:0000256" key="4">
    <source>
        <dbReference type="ARBA" id="ARBA00022833"/>
    </source>
</evidence>
<dbReference type="SUPFAM" id="SSF53098">
    <property type="entry name" value="Ribonuclease H-like"/>
    <property type="match status" value="1"/>
</dbReference>
<dbReference type="InterPro" id="IPR003615">
    <property type="entry name" value="HNH_nuc"/>
</dbReference>
<dbReference type="InterPro" id="IPR008906">
    <property type="entry name" value="HATC_C_dom"/>
</dbReference>
<keyword evidence="4" id="KW-0862">Zinc</keyword>
<keyword evidence="5" id="KW-0539">Nucleus</keyword>
<name>A0A1B8A4H5_FUSPO</name>
<reference evidence="8 9" key="1">
    <citation type="submission" date="2016-06" db="EMBL/GenBank/DDBJ databases">
        <title>Living apart together: crosstalk between the core and supernumerary genomes in a fungal plant pathogen.</title>
        <authorList>
            <person name="Vanheule A."/>
            <person name="Audenaert K."/>
            <person name="Warris S."/>
            <person name="Van De Geest H."/>
            <person name="Schijlen E."/>
            <person name="Hofte M."/>
            <person name="De Saeger S."/>
            <person name="Haesaert G."/>
            <person name="Waalwijk C."/>
            <person name="Van Der Lee T."/>
        </authorList>
    </citation>
    <scope>NUCLEOTIDE SEQUENCE [LARGE SCALE GENOMIC DNA]</scope>
    <source>
        <strain evidence="8 9">2516</strain>
    </source>
</reference>
<organism evidence="8 9">
    <name type="scientific">Fusarium poae</name>
    <dbReference type="NCBI Taxonomy" id="36050"/>
    <lineage>
        <taxon>Eukaryota</taxon>
        <taxon>Fungi</taxon>
        <taxon>Dikarya</taxon>
        <taxon>Ascomycota</taxon>
        <taxon>Pezizomycotina</taxon>
        <taxon>Sordariomycetes</taxon>
        <taxon>Hypocreomycetidae</taxon>
        <taxon>Hypocreales</taxon>
        <taxon>Nectriaceae</taxon>
        <taxon>Fusarium</taxon>
    </lineage>
</organism>
<dbReference type="InterPro" id="IPR052035">
    <property type="entry name" value="ZnF_BED_domain_contain"/>
</dbReference>
<dbReference type="GO" id="GO:0046983">
    <property type="term" value="F:protein dimerization activity"/>
    <property type="evidence" value="ECO:0007669"/>
    <property type="project" value="InterPro"/>
</dbReference>
<evidence type="ECO:0000256" key="5">
    <source>
        <dbReference type="ARBA" id="ARBA00023242"/>
    </source>
</evidence>
<dbReference type="AlphaFoldDB" id="A0A1B8A4H5"/>
<keyword evidence="2" id="KW-0479">Metal-binding</keyword>
<dbReference type="PANTHER" id="PTHR46481">
    <property type="entry name" value="ZINC FINGER BED DOMAIN-CONTAINING PROTEIN 4"/>
    <property type="match status" value="1"/>
</dbReference>
<dbReference type="PANTHER" id="PTHR46481:SF10">
    <property type="entry name" value="ZINC FINGER BED DOMAIN-CONTAINING PROTEIN 39"/>
    <property type="match status" value="1"/>
</dbReference>
<protein>
    <recommendedName>
        <fullName evidence="10">HAT C-terminal dimerisation domain-containing protein</fullName>
    </recommendedName>
</protein>
<comment type="subcellular location">
    <subcellularLocation>
        <location evidence="1">Nucleus</location>
    </subcellularLocation>
</comment>
<proteinExistence type="predicted"/>
<dbReference type="GO" id="GO:0005634">
    <property type="term" value="C:nucleus"/>
    <property type="evidence" value="ECO:0007669"/>
    <property type="project" value="UniProtKB-SubCell"/>
</dbReference>
<dbReference type="Pfam" id="PF05699">
    <property type="entry name" value="Dimer_Tnp_hAT"/>
    <property type="match status" value="1"/>
</dbReference>
<keyword evidence="9" id="KW-1185">Reference proteome</keyword>
<comment type="caution">
    <text evidence="8">The sequence shown here is derived from an EMBL/GenBank/DDBJ whole genome shotgun (WGS) entry which is preliminary data.</text>
</comment>